<accession>A0ABD6LK20</accession>
<protein>
    <recommendedName>
        <fullName evidence="3">Alpha/beta hydrolase</fullName>
    </recommendedName>
</protein>
<dbReference type="RefSeq" id="WP_157405044.1">
    <property type="nucleotide sequence ID" value="NZ_AP031445.1"/>
</dbReference>
<evidence type="ECO:0000313" key="2">
    <source>
        <dbReference type="Proteomes" id="UP000719916"/>
    </source>
</evidence>
<evidence type="ECO:0000313" key="1">
    <source>
        <dbReference type="EMBL" id="NSJ44380.1"/>
    </source>
</evidence>
<organism evidence="1 2">
    <name type="scientific">Enterocloster clostridioformis</name>
    <dbReference type="NCBI Taxonomy" id="1531"/>
    <lineage>
        <taxon>Bacteria</taxon>
        <taxon>Bacillati</taxon>
        <taxon>Bacillota</taxon>
        <taxon>Clostridia</taxon>
        <taxon>Lachnospirales</taxon>
        <taxon>Lachnospiraceae</taxon>
        <taxon>Enterocloster</taxon>
    </lineage>
</organism>
<dbReference type="AlphaFoldDB" id="A0ABD6LK20"/>
<name>A0ABD6LK20_9FIRM</name>
<dbReference type="Proteomes" id="UP000719916">
    <property type="component" value="Unassembled WGS sequence"/>
</dbReference>
<sequence length="53" mass="6194">MQEYLPEKSRLTESCLPDEYFVGIGRFGIHIDHYRVKEPKTRIILFHGVGEGM</sequence>
<reference evidence="1 2" key="1">
    <citation type="journal article" date="2020" name="Cell Host Microbe">
        <title>Functional and Genomic Variation between Human-Derived Isolates of Lachnospiraceae Reveals Inter- and Intra-Species Diversity.</title>
        <authorList>
            <person name="Sorbara M.T."/>
            <person name="Littmann E.R."/>
            <person name="Fontana E."/>
            <person name="Moody T.U."/>
            <person name="Kohout C.E."/>
            <person name="Gjonbalaj M."/>
            <person name="Eaton V."/>
            <person name="Seok R."/>
            <person name="Leiner I.M."/>
            <person name="Pamer E.G."/>
        </authorList>
    </citation>
    <scope>NUCLEOTIDE SEQUENCE [LARGE SCALE GENOMIC DNA]</scope>
    <source>
        <strain evidence="1 2">MSK.2.26</strain>
    </source>
</reference>
<gene>
    <name evidence="1" type="ORF">G5B26_12495</name>
</gene>
<evidence type="ECO:0008006" key="3">
    <source>
        <dbReference type="Google" id="ProtNLM"/>
    </source>
</evidence>
<dbReference type="EMBL" id="JAAISW010000018">
    <property type="protein sequence ID" value="NSJ44380.1"/>
    <property type="molecule type" value="Genomic_DNA"/>
</dbReference>
<comment type="caution">
    <text evidence="1">The sequence shown here is derived from an EMBL/GenBank/DDBJ whole genome shotgun (WGS) entry which is preliminary data.</text>
</comment>
<proteinExistence type="predicted"/>